<accession>A0ACC1JAM1</accession>
<name>A0ACC1JAM1_9FUNG</name>
<dbReference type="EMBL" id="JANBPW010001483">
    <property type="protein sequence ID" value="KAJ1944334.1"/>
    <property type="molecule type" value="Genomic_DNA"/>
</dbReference>
<evidence type="ECO:0000313" key="1">
    <source>
        <dbReference type="EMBL" id="KAJ1944334.1"/>
    </source>
</evidence>
<keyword evidence="2" id="KW-1185">Reference proteome</keyword>
<gene>
    <name evidence="1" type="ORF">FBU59_002629</name>
</gene>
<organism evidence="1 2">
    <name type="scientific">Linderina macrospora</name>
    <dbReference type="NCBI Taxonomy" id="4868"/>
    <lineage>
        <taxon>Eukaryota</taxon>
        <taxon>Fungi</taxon>
        <taxon>Fungi incertae sedis</taxon>
        <taxon>Zoopagomycota</taxon>
        <taxon>Kickxellomycotina</taxon>
        <taxon>Kickxellomycetes</taxon>
        <taxon>Kickxellales</taxon>
        <taxon>Kickxellaceae</taxon>
        <taxon>Linderina</taxon>
    </lineage>
</organism>
<sequence length="311" mass="34937">MDSHQIRQQQRKKWLALKRERYGKGFLASEEDETDNAVIVFGYEARIFGPSKRSINANMISLAEGDTLVDRYDIRHLLCMTAYRRKKDVTGDTVADPGMDARRFKSLGTVEDERRIFDMHDGERRAYIRKFAHPESEDTAETGGMALKYDQEGKPVAAAEFLSQPDQPEAADEASTDPQFKASFAVPDGMAVPGSQRHFEIIERTARFISSQPADRSSQMELTIQGKQGTNSDFRFLDADNPLYPFYKHVKWLMQTGLYGYNDDSDPDSDPPPAENPKCEPKPKSGESSPSDGDKQGDGEAAMPVRIPKDI</sequence>
<protein>
    <submittedName>
        <fullName evidence="1">Uncharacterized protein</fullName>
    </submittedName>
</protein>
<reference evidence="1" key="1">
    <citation type="submission" date="2022-07" db="EMBL/GenBank/DDBJ databases">
        <title>Phylogenomic reconstructions and comparative analyses of Kickxellomycotina fungi.</title>
        <authorList>
            <person name="Reynolds N.K."/>
            <person name="Stajich J.E."/>
            <person name="Barry K."/>
            <person name="Grigoriev I.V."/>
            <person name="Crous P."/>
            <person name="Smith M.E."/>
        </authorList>
    </citation>
    <scope>NUCLEOTIDE SEQUENCE</scope>
    <source>
        <strain evidence="1">NRRL 5244</strain>
    </source>
</reference>
<proteinExistence type="predicted"/>
<comment type="caution">
    <text evidence="1">The sequence shown here is derived from an EMBL/GenBank/DDBJ whole genome shotgun (WGS) entry which is preliminary data.</text>
</comment>
<evidence type="ECO:0000313" key="2">
    <source>
        <dbReference type="Proteomes" id="UP001150603"/>
    </source>
</evidence>
<feature type="non-terminal residue" evidence="1">
    <location>
        <position position="311"/>
    </location>
</feature>
<dbReference type="Proteomes" id="UP001150603">
    <property type="component" value="Unassembled WGS sequence"/>
</dbReference>